<protein>
    <submittedName>
        <fullName evidence="1">Uncharacterized protein</fullName>
    </submittedName>
</protein>
<name>A0A117NID1_PICGL</name>
<dbReference type="AlphaFoldDB" id="A0A117NID1"/>
<evidence type="ECO:0000313" key="1">
    <source>
        <dbReference type="EMBL" id="KUM49763.1"/>
    </source>
</evidence>
<organism evidence="1">
    <name type="scientific">Picea glauca</name>
    <name type="common">White spruce</name>
    <name type="synonym">Pinus glauca</name>
    <dbReference type="NCBI Taxonomy" id="3330"/>
    <lineage>
        <taxon>Eukaryota</taxon>
        <taxon>Viridiplantae</taxon>
        <taxon>Streptophyta</taxon>
        <taxon>Embryophyta</taxon>
        <taxon>Tracheophyta</taxon>
        <taxon>Spermatophyta</taxon>
        <taxon>Pinopsida</taxon>
        <taxon>Pinidae</taxon>
        <taxon>Conifers I</taxon>
        <taxon>Pinales</taxon>
        <taxon>Pinaceae</taxon>
        <taxon>Picea</taxon>
    </lineage>
</organism>
<keyword evidence="1" id="KW-0496">Mitochondrion</keyword>
<dbReference type="EMBL" id="LKAM01000002">
    <property type="protein sequence ID" value="KUM49763.1"/>
    <property type="molecule type" value="Genomic_DNA"/>
</dbReference>
<accession>A0A117NID1</accession>
<geneLocation type="mitochondrion" evidence="1"/>
<sequence length="65" mass="7149">MSLPAWPVIFLMRGAWKRRSTDATTLATAYICWVECLLAEGLSHLGMVIGLKASWVGSGPSRRDN</sequence>
<reference evidence="1" key="1">
    <citation type="journal article" date="2015" name="Genome Biol. Evol.">
        <title>Organellar Genomes of White Spruce (Picea glauca): Assembly and Annotation.</title>
        <authorList>
            <person name="Jackman S.D."/>
            <person name="Warren R.L."/>
            <person name="Gibb E.A."/>
            <person name="Vandervalk B.P."/>
            <person name="Mohamadi H."/>
            <person name="Chu J."/>
            <person name="Raymond A."/>
            <person name="Pleasance S."/>
            <person name="Coope R."/>
            <person name="Wildung M.R."/>
            <person name="Ritland C.E."/>
            <person name="Bousquet J."/>
            <person name="Jones S.J."/>
            <person name="Bohlmann J."/>
            <person name="Birol I."/>
        </authorList>
    </citation>
    <scope>NUCLEOTIDE SEQUENCE [LARGE SCALE GENOMIC DNA]</scope>
    <source>
        <tissue evidence="1">Flushing bud</tissue>
    </source>
</reference>
<proteinExistence type="predicted"/>
<gene>
    <name evidence="1" type="ORF">ABT39_MTgene2990</name>
</gene>
<comment type="caution">
    <text evidence="1">The sequence shown here is derived from an EMBL/GenBank/DDBJ whole genome shotgun (WGS) entry which is preliminary data.</text>
</comment>